<evidence type="ECO:0000313" key="6">
    <source>
        <dbReference type="EMBL" id="KAF4475517.1"/>
    </source>
</evidence>
<dbReference type="Proteomes" id="UP000011096">
    <property type="component" value="Unassembled WGS sequence"/>
</dbReference>
<evidence type="ECO:0000259" key="5">
    <source>
        <dbReference type="PROSITE" id="PS50048"/>
    </source>
</evidence>
<reference evidence="6 7" key="2">
    <citation type="submission" date="2020-04" db="EMBL/GenBank/DDBJ databases">
        <title>Genome sequencing and assembly of multiple isolates from the Colletotrichum gloeosporioides species complex.</title>
        <authorList>
            <person name="Gan P."/>
            <person name="Shirasu K."/>
        </authorList>
    </citation>
    <scope>NUCLEOTIDE SEQUENCE [LARGE SCALE GENOMIC DNA]</scope>
    <source>
        <strain evidence="6 7">Nara gc5</strain>
    </source>
</reference>
<dbReference type="PANTHER" id="PTHR23416">
    <property type="entry name" value="SIALIC ACID SYNTHASE-RELATED"/>
    <property type="match status" value="1"/>
</dbReference>
<dbReference type="PROSITE" id="PS50048">
    <property type="entry name" value="ZN2_CY6_FUNGAL_2"/>
    <property type="match status" value="1"/>
</dbReference>
<sequence length="777" mass="85645">MRGTAPAIHTYIQQQLDARQHPTRQSQDIEAPPPPPPCLKKLFPRLGTPAHLRYRYRYRNCNAGQVHRVLLRLCVSFQRDLISNLISRYISPSAEAPCWILRALRDLPSSIVDLLSLTAPTRSHRPQFQPHSQTVAHHGFNPTVAALILPRPDLTSEPTNQPADAASRASPEDHRSNGSPTHHEPKAPTAAEATRESWAGPRGQDKSPYHSTNYPDVDGSLKRKRSDSPPQQRNAPMTHERSPDAPAHPSETRSPYRSPPPDHRPREREDQREGDSWYSREGDREDRSYYDHSTMSAQSEDQIGELQRANQMDSQGYDNTSPDGDDKSMPYSPYTPTGGSRDAILQSEKKRKRNFSNRTKTGCMTCRRRKKKCDEQKPECSNCIRGGFVCAGYPPQRNAVWQKSDNKATAIPLESKDPSYVPPGAYGRPIADQDVDRQTGSTLSASMVSNPLSGSTLTPSTIPSVNSAVSPDQKQLSPSGHPYPFNVTSSPQQQREPHPPISEKRFDRVPPLHDLSRTANDPDTPYPAPTLPQINILHPTRSNSPNPQPPATTNVQVAAQLALSHAQFPANNRIRSQKEEMLSGKFYYPFDKELVLERERCSAACWRFNNSTNPNNGVSPNERARLFREILQPRELLSPSPGSSPVTNIGRVGENVVVEAPFVCDYGYNIVIGQNVIVGRSCTILDAAEVNIGPNVSIYAATLHTDPKRRQGSKGPQIGRPVTIDQDCWIGGGVTILPGITIGKGSTVGAGSVVTKNVPPFTIVGGNPARVLRGIGS</sequence>
<keyword evidence="3" id="KW-0539">Nucleus</keyword>
<comment type="similarity">
    <text evidence="1">Belongs to the transferase hexapeptide repeat family.</text>
</comment>
<accession>A0A7J6IIF2</accession>
<dbReference type="AlphaFoldDB" id="A0A7J6IIF2"/>
<dbReference type="Pfam" id="PF12464">
    <property type="entry name" value="Mac"/>
    <property type="match status" value="1"/>
</dbReference>
<evidence type="ECO:0000256" key="1">
    <source>
        <dbReference type="ARBA" id="ARBA00007274"/>
    </source>
</evidence>
<dbReference type="SUPFAM" id="SSF51161">
    <property type="entry name" value="Trimeric LpxA-like enzymes"/>
    <property type="match status" value="1"/>
</dbReference>
<feature type="domain" description="Zn(2)-C6 fungal-type" evidence="5">
    <location>
        <begin position="362"/>
        <end position="390"/>
    </location>
</feature>
<dbReference type="EMBL" id="ANPB02000010">
    <property type="protein sequence ID" value="KAF4475517.1"/>
    <property type="molecule type" value="Genomic_DNA"/>
</dbReference>
<dbReference type="GO" id="GO:0000981">
    <property type="term" value="F:DNA-binding transcription factor activity, RNA polymerase II-specific"/>
    <property type="evidence" value="ECO:0007669"/>
    <property type="project" value="InterPro"/>
</dbReference>
<feature type="compositionally biased region" description="Polar residues" evidence="4">
    <location>
        <begin position="310"/>
        <end position="322"/>
    </location>
</feature>
<dbReference type="InterPro" id="IPR051159">
    <property type="entry name" value="Hexapeptide_acetyltransf"/>
</dbReference>
<feature type="compositionally biased region" description="Polar residues" evidence="4">
    <location>
        <begin position="438"/>
        <end position="478"/>
    </location>
</feature>
<dbReference type="InterPro" id="IPR024688">
    <property type="entry name" value="Mac_dom"/>
</dbReference>
<dbReference type="SUPFAM" id="SSF57701">
    <property type="entry name" value="Zn2/Cys6 DNA-binding domain"/>
    <property type="match status" value="1"/>
</dbReference>
<dbReference type="OrthoDB" id="25818at2759"/>
<dbReference type="InterPro" id="IPR036864">
    <property type="entry name" value="Zn2-C6_fun-type_DNA-bd_sf"/>
</dbReference>
<feature type="region of interest" description="Disordered" evidence="4">
    <location>
        <begin position="310"/>
        <end position="356"/>
    </location>
</feature>
<evidence type="ECO:0000256" key="2">
    <source>
        <dbReference type="ARBA" id="ARBA00022679"/>
    </source>
</evidence>
<dbReference type="PROSITE" id="PS00463">
    <property type="entry name" value="ZN2_CY6_FUNGAL_1"/>
    <property type="match status" value="1"/>
</dbReference>
<dbReference type="InterPro" id="IPR001451">
    <property type="entry name" value="Hexapep"/>
</dbReference>
<dbReference type="Gene3D" id="4.10.240.10">
    <property type="entry name" value="Zn(2)-C6 fungal-type DNA-binding domain"/>
    <property type="match status" value="1"/>
</dbReference>
<dbReference type="PANTHER" id="PTHR23416:SF76">
    <property type="entry name" value="ZN(II)2CYS6 TRANSCRIPTION FACTOR (EUROFUNG)"/>
    <property type="match status" value="1"/>
</dbReference>
<dbReference type="InterPro" id="IPR018357">
    <property type="entry name" value="Hexapep_transf_CS"/>
</dbReference>
<feature type="region of interest" description="Disordered" evidence="4">
    <location>
        <begin position="15"/>
        <end position="34"/>
    </location>
</feature>
<feature type="region of interest" description="Disordered" evidence="4">
    <location>
        <begin position="152"/>
        <end position="298"/>
    </location>
</feature>
<dbReference type="Pfam" id="PF00132">
    <property type="entry name" value="Hexapep"/>
    <property type="match status" value="1"/>
</dbReference>
<dbReference type="SMART" id="SM00066">
    <property type="entry name" value="GAL4"/>
    <property type="match status" value="1"/>
</dbReference>
<dbReference type="CDD" id="cd00067">
    <property type="entry name" value="GAL4"/>
    <property type="match status" value="1"/>
</dbReference>
<dbReference type="InParanoid" id="A0A7J6IIF2"/>
<reference evidence="6 7" key="1">
    <citation type="submission" date="2012-08" db="EMBL/GenBank/DDBJ databases">
        <authorList>
            <person name="Gan P.H.P."/>
            <person name="Ikeda K."/>
            <person name="Irieda H."/>
            <person name="Narusaka M."/>
            <person name="O'Connell R.J."/>
            <person name="Narusaka Y."/>
            <person name="Takano Y."/>
            <person name="Kubo Y."/>
            <person name="Shirasu K."/>
        </authorList>
    </citation>
    <scope>NUCLEOTIDE SEQUENCE [LARGE SCALE GENOMIC DNA]</scope>
    <source>
        <strain evidence="6 7">Nara gc5</strain>
    </source>
</reference>
<evidence type="ECO:0000256" key="3">
    <source>
        <dbReference type="ARBA" id="ARBA00023242"/>
    </source>
</evidence>
<dbReference type="GO" id="GO:0016407">
    <property type="term" value="F:acetyltransferase activity"/>
    <property type="evidence" value="ECO:0007669"/>
    <property type="project" value="InterPro"/>
</dbReference>
<dbReference type="InterPro" id="IPR001138">
    <property type="entry name" value="Zn2Cys6_DnaBD"/>
</dbReference>
<dbReference type="CDD" id="cd03357">
    <property type="entry name" value="LbH_MAT_GAT"/>
    <property type="match status" value="1"/>
</dbReference>
<name>A0A7J6IIF2_COLFN</name>
<evidence type="ECO:0000313" key="7">
    <source>
        <dbReference type="Proteomes" id="UP000011096"/>
    </source>
</evidence>
<protein>
    <submittedName>
        <fullName evidence="6">Putative maltose O-acetyltransferase</fullName>
    </submittedName>
</protein>
<dbReference type="GO" id="GO:0008270">
    <property type="term" value="F:zinc ion binding"/>
    <property type="evidence" value="ECO:0007669"/>
    <property type="project" value="InterPro"/>
</dbReference>
<feature type="compositionally biased region" description="Basic and acidic residues" evidence="4">
    <location>
        <begin position="495"/>
        <end position="516"/>
    </location>
</feature>
<feature type="compositionally biased region" description="Basic and acidic residues" evidence="4">
    <location>
        <begin position="260"/>
        <end position="290"/>
    </location>
</feature>
<dbReference type="RefSeq" id="XP_031882392.2">
    <property type="nucleotide sequence ID" value="XM_032020500.2"/>
</dbReference>
<dbReference type="Pfam" id="PF00172">
    <property type="entry name" value="Zn_clus"/>
    <property type="match status" value="1"/>
</dbReference>
<dbReference type="InterPro" id="IPR011004">
    <property type="entry name" value="Trimer_LpxA-like_sf"/>
</dbReference>
<dbReference type="GeneID" id="43604712"/>
<comment type="caution">
    <text evidence="6">The sequence shown here is derived from an EMBL/GenBank/DDBJ whole genome shotgun (WGS) entry which is preliminary data.</text>
</comment>
<feature type="compositionally biased region" description="Polar residues" evidence="4">
    <location>
        <begin position="15"/>
        <end position="28"/>
    </location>
</feature>
<dbReference type="GO" id="GO:0008374">
    <property type="term" value="F:O-acyltransferase activity"/>
    <property type="evidence" value="ECO:0007669"/>
    <property type="project" value="TreeGrafter"/>
</dbReference>
<feature type="region of interest" description="Disordered" evidence="4">
    <location>
        <begin position="410"/>
        <end position="526"/>
    </location>
</feature>
<dbReference type="Gene3D" id="2.160.10.10">
    <property type="entry name" value="Hexapeptide repeat proteins"/>
    <property type="match status" value="1"/>
</dbReference>
<gene>
    <name evidence="6" type="primary">maa</name>
    <name evidence="6" type="ORF">CGGC5_v015709</name>
</gene>
<proteinExistence type="inferred from homology"/>
<dbReference type="SMART" id="SM01266">
    <property type="entry name" value="Mac"/>
    <property type="match status" value="1"/>
</dbReference>
<keyword evidence="2 6" id="KW-0808">Transferase</keyword>
<dbReference type="PROSITE" id="PS00101">
    <property type="entry name" value="HEXAPEP_TRANSFERASES"/>
    <property type="match status" value="1"/>
</dbReference>
<keyword evidence="7" id="KW-1185">Reference proteome</keyword>
<evidence type="ECO:0000256" key="4">
    <source>
        <dbReference type="SAM" id="MobiDB-lite"/>
    </source>
</evidence>
<feature type="compositionally biased region" description="Basic and acidic residues" evidence="4">
    <location>
        <begin position="170"/>
        <end position="186"/>
    </location>
</feature>
<organism evidence="6 7">
    <name type="scientific">Colletotrichum fructicola (strain Nara gc5)</name>
    <name type="common">Anthracnose fungus</name>
    <name type="synonym">Colletotrichum gloeosporioides (strain Nara gc5)</name>
    <dbReference type="NCBI Taxonomy" id="1213859"/>
    <lineage>
        <taxon>Eukaryota</taxon>
        <taxon>Fungi</taxon>
        <taxon>Dikarya</taxon>
        <taxon>Ascomycota</taxon>
        <taxon>Pezizomycotina</taxon>
        <taxon>Sordariomycetes</taxon>
        <taxon>Hypocreomycetidae</taxon>
        <taxon>Glomerellales</taxon>
        <taxon>Glomerellaceae</taxon>
        <taxon>Colletotrichum</taxon>
        <taxon>Colletotrichum gloeosporioides species complex</taxon>
    </lineage>
</organism>